<feature type="compositionally biased region" description="Basic and acidic residues" evidence="1">
    <location>
        <begin position="344"/>
        <end position="368"/>
    </location>
</feature>
<feature type="compositionally biased region" description="Polar residues" evidence="1">
    <location>
        <begin position="544"/>
        <end position="559"/>
    </location>
</feature>
<dbReference type="KEGG" id="atr:18429274"/>
<evidence type="ECO:0000256" key="1">
    <source>
        <dbReference type="SAM" id="MobiDB-lite"/>
    </source>
</evidence>
<dbReference type="OrthoDB" id="660257at2759"/>
<dbReference type="Proteomes" id="UP000017836">
    <property type="component" value="Unassembled WGS sequence"/>
</dbReference>
<feature type="region of interest" description="Disordered" evidence="1">
    <location>
        <begin position="1"/>
        <end position="46"/>
    </location>
</feature>
<dbReference type="EMBL" id="KI394767">
    <property type="protein sequence ID" value="ERN01192.1"/>
    <property type="molecule type" value="Genomic_DNA"/>
</dbReference>
<name>W1NUA7_AMBTC</name>
<evidence type="ECO:0000259" key="2">
    <source>
        <dbReference type="PROSITE" id="PS50144"/>
    </source>
</evidence>
<feature type="compositionally biased region" description="Basic and acidic residues" evidence="1">
    <location>
        <begin position="627"/>
        <end position="648"/>
    </location>
</feature>
<dbReference type="Gramene" id="ERN01192">
    <property type="protein sequence ID" value="ERN01192"/>
    <property type="gene ID" value="AMTR_s00002p00232980"/>
</dbReference>
<feature type="compositionally biased region" description="Pro residues" evidence="1">
    <location>
        <begin position="767"/>
        <end position="782"/>
    </location>
</feature>
<dbReference type="eggNOG" id="ENOG502QW6P">
    <property type="taxonomic scope" value="Eukaryota"/>
</dbReference>
<dbReference type="CDD" id="cd00121">
    <property type="entry name" value="MATH"/>
    <property type="match status" value="1"/>
</dbReference>
<dbReference type="STRING" id="13333.W1NUA7"/>
<dbReference type="AlphaFoldDB" id="W1NUA7"/>
<feature type="compositionally biased region" description="Basic and acidic residues" evidence="1">
    <location>
        <begin position="655"/>
        <end position="676"/>
    </location>
</feature>
<protein>
    <recommendedName>
        <fullName evidence="2">MATH domain-containing protein</fullName>
    </recommendedName>
</protein>
<feature type="compositionally biased region" description="Polar residues" evidence="1">
    <location>
        <begin position="681"/>
        <end position="708"/>
    </location>
</feature>
<dbReference type="SMART" id="SM00061">
    <property type="entry name" value="MATH"/>
    <property type="match status" value="1"/>
</dbReference>
<dbReference type="GO" id="GO:0045087">
    <property type="term" value="P:innate immune response"/>
    <property type="evidence" value="ECO:0000318"/>
    <property type="project" value="GO_Central"/>
</dbReference>
<proteinExistence type="predicted"/>
<dbReference type="PANTHER" id="PTHR47477:SF8">
    <property type="entry name" value="TNF RECEPTOR-ASSOCIATED FACTOR HOMOLOG 1A"/>
    <property type="match status" value="1"/>
</dbReference>
<sequence>MAGSLSEDNGSDSISVRCQSGDSEWRSCEQVENGTPSTSPAYWDIDDMEDTGPKPSQLYGKFTWKIENFSQISKRELRSNAFEVGGFKWYILVYPQGCDVCNHLSLFLCVANYDKLYPGWSHFAQFTIAVVNKDPKKSKYSDTLHRFWKKEHDWGWKKFMELSKVLDGFIVGDTLVIKAQVQVIREKSNRLFRCLDSQYRRELVRVYLTNVEGICRRFVEERRGKLGKLIEDEMRWSSFRAFWLGVDQNARRRMSREKADVILKIVVKHFFIEKEVTSTLVMDSLYSGLLALEDQSKNKKGWTKLVELEETPSPIVHKEKDMFVLADDVLILLERVATEPLPPSRDDKGPQNRTKEGNSGEDFNKDSIERDERRLTELGRRTVEIFVLAHIFSHRIEVAYQEAVALMRQEELIREEEAAGQAEIEHKAKRGAEKEKRSKKKQSKQRRSSGKGKDRGREERSDVVVQDKHKRGKSPHDESSEDLSLKQVQSILEKSNLLEGEASGVSDTGDDVSGPLGPDMEDGDAGPVNWDTDTSEMHNAAESCCSSISCPPTQNGQNGKKNRSAMDDSSSTCSTDSIPSVVSNGPYKGNSLQQPKSQTSPKRSSDVARGGNGRGSGPKSEASLPSFKDRSNGPEQSLPDKEEAELSRSKQNVKNRVDVDMDRPSKQLQRAEESSTPHEAPTSNTHDTRMSTTQPKEAIATVSSSMTESVAVRDFIGNTAPTQQLVSKKPTKVSPSASSASPSNFPVAGSHTLASSSLSRPLSAPLIPGPRPTTTTTPPPPVSSLVQSVPPLSRSVSASGRLGMAFEPPSCSSTNTLPLPNSYRNAIMGKARTTGSGVFPPPIFPSPSYPSNMHYTNNAHAHANANANASLKEQPSQSVVGSTPGFTFGTVTPELLLHESNPSVPPRLQQEDGGGMYVMEPPSITHMFAHAHGHGHGHARGMGPMQEHQHYGDERLSLGPTTSSSADDFPHLDIINSLLDEEYNMNKVAAVSAILQRPSNNSAQTVNRQLSELHQTGSLMGSMDMAGPSSLNYCGFERRFLDQGIMHRSAYDPLNMLMGGESDGHHQGAYMLRSFSQPDRLGHQWGAVDNHHHHNQLHQLSSTMTMDLDGYHPFSSSIDDYATLSCGYSMYRPPEH</sequence>
<feature type="compositionally biased region" description="Low complexity" evidence="1">
    <location>
        <begin position="783"/>
        <end position="794"/>
    </location>
</feature>
<dbReference type="PANTHER" id="PTHR47477">
    <property type="entry name" value="TNF RECEPTOR-ASSOCIATED FACTOR HOMOLOG 1A"/>
    <property type="match status" value="1"/>
</dbReference>
<feature type="region of interest" description="Disordered" evidence="1">
    <location>
        <begin position="418"/>
        <end position="794"/>
    </location>
</feature>
<dbReference type="InterPro" id="IPR055327">
    <property type="entry name" value="TRAF1A/B"/>
</dbReference>
<dbReference type="PROSITE" id="PS50144">
    <property type="entry name" value="MATH"/>
    <property type="match status" value="1"/>
</dbReference>
<dbReference type="Gene3D" id="2.60.210.10">
    <property type="entry name" value="Apoptosis, Tumor Necrosis Factor Receptor Associated Protein 2, Chain A"/>
    <property type="match status" value="1"/>
</dbReference>
<dbReference type="InterPro" id="IPR002083">
    <property type="entry name" value="MATH/TRAF_dom"/>
</dbReference>
<evidence type="ECO:0000313" key="3">
    <source>
        <dbReference type="EMBL" id="ERN01192.1"/>
    </source>
</evidence>
<dbReference type="InterPro" id="IPR008974">
    <property type="entry name" value="TRAF-like"/>
</dbReference>
<dbReference type="Pfam" id="PF22486">
    <property type="entry name" value="MATH_2"/>
    <property type="match status" value="1"/>
</dbReference>
<feature type="compositionally biased region" description="Basic and acidic residues" evidence="1">
    <location>
        <begin position="418"/>
        <end position="436"/>
    </location>
</feature>
<dbReference type="HOGENOM" id="CLU_005068_0_0_1"/>
<dbReference type="OMA" id="WTTESDY"/>
<feature type="compositionally biased region" description="Polar residues" evidence="1">
    <location>
        <begin position="30"/>
        <end position="40"/>
    </location>
</feature>
<feature type="region of interest" description="Disordered" evidence="1">
    <location>
        <begin position="340"/>
        <end position="368"/>
    </location>
</feature>
<reference evidence="4" key="1">
    <citation type="journal article" date="2013" name="Science">
        <title>The Amborella genome and the evolution of flowering plants.</title>
        <authorList>
            <consortium name="Amborella Genome Project"/>
        </authorList>
    </citation>
    <scope>NUCLEOTIDE SEQUENCE [LARGE SCALE GENOMIC DNA]</scope>
</reference>
<dbReference type="SUPFAM" id="SSF49599">
    <property type="entry name" value="TRAF domain-like"/>
    <property type="match status" value="1"/>
</dbReference>
<feature type="compositionally biased region" description="Basic and acidic residues" evidence="1">
    <location>
        <begin position="451"/>
        <end position="467"/>
    </location>
</feature>
<feature type="compositionally biased region" description="Polar residues" evidence="1">
    <location>
        <begin position="590"/>
        <end position="602"/>
    </location>
</feature>
<feature type="compositionally biased region" description="Low complexity" evidence="1">
    <location>
        <begin position="726"/>
        <end position="766"/>
    </location>
</feature>
<evidence type="ECO:0000313" key="4">
    <source>
        <dbReference type="Proteomes" id="UP000017836"/>
    </source>
</evidence>
<keyword evidence="4" id="KW-1185">Reference proteome</keyword>
<feature type="compositionally biased region" description="Basic residues" evidence="1">
    <location>
        <begin position="437"/>
        <end position="450"/>
    </location>
</feature>
<organism evidence="3 4">
    <name type="scientific">Amborella trichopoda</name>
    <dbReference type="NCBI Taxonomy" id="13333"/>
    <lineage>
        <taxon>Eukaryota</taxon>
        <taxon>Viridiplantae</taxon>
        <taxon>Streptophyta</taxon>
        <taxon>Embryophyta</taxon>
        <taxon>Tracheophyta</taxon>
        <taxon>Spermatophyta</taxon>
        <taxon>Magnoliopsida</taxon>
        <taxon>Amborellales</taxon>
        <taxon>Amborellaceae</taxon>
        <taxon>Amborella</taxon>
    </lineage>
</organism>
<feature type="compositionally biased region" description="Polar residues" evidence="1">
    <location>
        <begin position="1"/>
        <end position="22"/>
    </location>
</feature>
<feature type="compositionally biased region" description="Low complexity" evidence="1">
    <location>
        <begin position="567"/>
        <end position="577"/>
    </location>
</feature>
<dbReference type="GO" id="GO:1905037">
    <property type="term" value="P:autophagosome organization"/>
    <property type="evidence" value="ECO:0000318"/>
    <property type="project" value="GO_Central"/>
</dbReference>
<feature type="domain" description="MATH" evidence="2">
    <location>
        <begin position="59"/>
        <end position="181"/>
    </location>
</feature>
<gene>
    <name evidence="3" type="ORF">AMTR_s00002p00232980</name>
</gene>
<accession>W1NUA7</accession>